<sequence>MLLSSVPFQKLASSGVSKRNHKKSNNSNKNPKGAKSSLPSPASNNVSSKSSNSGVTTKPAKKKKVQLNGMKMRTLDSYFTKLPPTTTVTSPPADQSAVSDLSSSTSALTLDATVSSDENEKNEKIVTAPKSTIATLRAKSKPKSQTKPSPAPAHHTLPSVSPHPPAFEPYGEAGDADMIWEKLAVRDFMARFEKYGGFPNRYKSFINRPQNGWDPRLYKSLLLTGMRILAEDGESSYHQTGNSHKEKATQAGFWQAHLTTLEKHSDGASVGVQARTETDPVELTRRFLVENLVDSGLSCASTEALIEECMDEDGESATDEMDEDEAGNNPLESLVTTEHAWLCVVNTVFRLAAQTSTLRSALASNTKAAAEQMLKAELARAKNAMDTRIARLPPATPFSQAKGTSNTDPTRKEQIAEIKQAHAVRVRAVERRHNLRLRVQASRTAPIGCDGAGRVYWHFPPWASSSATAASAGTGEEDYDYFIVTPAEDATSLAEENNDKMDLDVELVDEQTDNTSGVPRNLQCLSLTRDNLQILIAWLRSEQTSLGAGSPAEVRRLEDYAKKLLAMTE</sequence>
<evidence type="ECO:0000313" key="2">
    <source>
        <dbReference type="EMBL" id="CDO56299.1"/>
    </source>
</evidence>
<dbReference type="EMBL" id="CCBN010000014">
    <property type="protein sequence ID" value="CDO56299.1"/>
    <property type="molecule type" value="Genomic_DNA"/>
</dbReference>
<feature type="region of interest" description="Disordered" evidence="1">
    <location>
        <begin position="1"/>
        <end position="170"/>
    </location>
</feature>
<dbReference type="AlphaFoldDB" id="A0A0J9XFL1"/>
<feature type="compositionally biased region" description="Low complexity" evidence="1">
    <location>
        <begin position="96"/>
        <end position="116"/>
    </location>
</feature>
<proteinExistence type="predicted"/>
<feature type="region of interest" description="Disordered" evidence="1">
    <location>
        <begin position="391"/>
        <end position="410"/>
    </location>
</feature>
<name>A0A0J9XFL1_GEOCN</name>
<gene>
    <name evidence="2" type="ORF">BN980_GECA14s02397g</name>
</gene>
<feature type="compositionally biased region" description="Low complexity" evidence="1">
    <location>
        <begin position="25"/>
        <end position="53"/>
    </location>
</feature>
<comment type="caution">
    <text evidence="2">The sequence shown here is derived from an EMBL/GenBank/DDBJ whole genome shotgun (WGS) entry which is preliminary data.</text>
</comment>
<feature type="compositionally biased region" description="Polar residues" evidence="1">
    <location>
        <begin position="397"/>
        <end position="408"/>
    </location>
</feature>
<protein>
    <submittedName>
        <fullName evidence="2">Uncharacterized protein</fullName>
    </submittedName>
</protein>
<reference evidence="2" key="1">
    <citation type="submission" date="2014-03" db="EMBL/GenBank/DDBJ databases">
        <authorList>
            <person name="Casaregola S."/>
        </authorList>
    </citation>
    <scope>NUCLEOTIDE SEQUENCE [LARGE SCALE GENOMIC DNA]</scope>
    <source>
        <strain evidence="2">CLIB 918</strain>
    </source>
</reference>
<evidence type="ECO:0000256" key="1">
    <source>
        <dbReference type="SAM" id="MobiDB-lite"/>
    </source>
</evidence>
<evidence type="ECO:0000313" key="3">
    <source>
        <dbReference type="Proteomes" id="UP000242525"/>
    </source>
</evidence>
<dbReference type="Proteomes" id="UP000242525">
    <property type="component" value="Unassembled WGS sequence"/>
</dbReference>
<accession>A0A0J9XFL1</accession>
<organism evidence="2 3">
    <name type="scientific">Geotrichum candidum</name>
    <name type="common">Oospora lactis</name>
    <name type="synonym">Dipodascus geotrichum</name>
    <dbReference type="NCBI Taxonomy" id="1173061"/>
    <lineage>
        <taxon>Eukaryota</taxon>
        <taxon>Fungi</taxon>
        <taxon>Dikarya</taxon>
        <taxon>Ascomycota</taxon>
        <taxon>Saccharomycotina</taxon>
        <taxon>Dipodascomycetes</taxon>
        <taxon>Dipodascales</taxon>
        <taxon>Dipodascaceae</taxon>
        <taxon>Geotrichum</taxon>
    </lineage>
</organism>
<keyword evidence="3" id="KW-1185">Reference proteome</keyword>
<feature type="compositionally biased region" description="Polar residues" evidence="1">
    <location>
        <begin position="83"/>
        <end position="93"/>
    </location>
</feature>